<evidence type="ECO:0000313" key="1">
    <source>
        <dbReference type="EMBL" id="VVA92355.1"/>
    </source>
</evidence>
<organism evidence="1 2">
    <name type="scientific">Arabis nemorensis</name>
    <dbReference type="NCBI Taxonomy" id="586526"/>
    <lineage>
        <taxon>Eukaryota</taxon>
        <taxon>Viridiplantae</taxon>
        <taxon>Streptophyta</taxon>
        <taxon>Embryophyta</taxon>
        <taxon>Tracheophyta</taxon>
        <taxon>Spermatophyta</taxon>
        <taxon>Magnoliopsida</taxon>
        <taxon>eudicotyledons</taxon>
        <taxon>Gunneridae</taxon>
        <taxon>Pentapetalae</taxon>
        <taxon>rosids</taxon>
        <taxon>malvids</taxon>
        <taxon>Brassicales</taxon>
        <taxon>Brassicaceae</taxon>
        <taxon>Arabideae</taxon>
        <taxon>Arabis</taxon>
    </lineage>
</organism>
<evidence type="ECO:0000313" key="2">
    <source>
        <dbReference type="Proteomes" id="UP000489600"/>
    </source>
</evidence>
<proteinExistence type="predicted"/>
<dbReference type="EMBL" id="CABITT030000001">
    <property type="protein sequence ID" value="VVA92355.1"/>
    <property type="molecule type" value="Genomic_DNA"/>
</dbReference>
<accession>A0A565AUW2</accession>
<dbReference type="AlphaFoldDB" id="A0A565AUW2"/>
<gene>
    <name evidence="1" type="ORF">ANE_LOCUS2800</name>
</gene>
<sequence length="180" mass="20968">MNPSALVLKPFPPTVLAKIASFLAAYGVHDLKTWVIAALQLKDAALSEVSLSKLDMKNYFHYPWWGDEISWYYGLFQKCLRARNPYALYIHSLRLAFHNGDIFAVMMKVKCVRDVEWLASRMVYHITNVSPRRADTYKPRWTSSYFPQCWQIHNVGGELDGFRCIDCVYFHEGCKICRFT</sequence>
<dbReference type="Proteomes" id="UP000489600">
    <property type="component" value="Unassembled WGS sequence"/>
</dbReference>
<dbReference type="OrthoDB" id="10558604at2759"/>
<protein>
    <submittedName>
        <fullName evidence="1">Uncharacterized protein</fullName>
    </submittedName>
</protein>
<comment type="caution">
    <text evidence="1">The sequence shown here is derived from an EMBL/GenBank/DDBJ whole genome shotgun (WGS) entry which is preliminary data.</text>
</comment>
<keyword evidence="2" id="KW-1185">Reference proteome</keyword>
<name>A0A565AUW2_9BRAS</name>
<reference evidence="1" key="1">
    <citation type="submission" date="2019-07" db="EMBL/GenBank/DDBJ databases">
        <authorList>
            <person name="Dittberner H."/>
        </authorList>
    </citation>
    <scope>NUCLEOTIDE SEQUENCE [LARGE SCALE GENOMIC DNA]</scope>
</reference>